<feature type="binding site" evidence="8">
    <location>
        <position position="113"/>
    </location>
    <ligand>
        <name>S-adenosyl-L-methionine</name>
        <dbReference type="ChEBI" id="CHEBI:59789"/>
    </ligand>
</feature>
<feature type="binding site" evidence="8">
    <location>
        <position position="111"/>
    </location>
    <ligand>
        <name>substrate</name>
    </ligand>
</feature>
<organism evidence="11 12">
    <name type="scientific">Phyllobacterium phragmitis</name>
    <dbReference type="NCBI Taxonomy" id="2670329"/>
    <lineage>
        <taxon>Bacteria</taxon>
        <taxon>Pseudomonadati</taxon>
        <taxon>Pseudomonadota</taxon>
        <taxon>Alphaproteobacteria</taxon>
        <taxon>Hyphomicrobiales</taxon>
        <taxon>Phyllobacteriaceae</taxon>
        <taxon>Phyllobacterium</taxon>
    </lineage>
</organism>
<dbReference type="SFLD" id="SFLDF00357">
    <property type="entry name" value="ExsD-like"/>
    <property type="match status" value="1"/>
</dbReference>
<comment type="pathway">
    <text evidence="8">Purine metabolism; 7-cyano-7-deazaguanine biosynthesis.</text>
</comment>
<evidence type="ECO:0000256" key="8">
    <source>
        <dbReference type="HAMAP-Rule" id="MF_00917"/>
    </source>
</evidence>
<dbReference type="GO" id="GO:0051539">
    <property type="term" value="F:4 iron, 4 sulfur cluster binding"/>
    <property type="evidence" value="ECO:0007669"/>
    <property type="project" value="UniProtKB-UniRule"/>
</dbReference>
<dbReference type="PIRSF" id="PIRSF000370">
    <property type="entry name" value="QueE"/>
    <property type="match status" value="1"/>
</dbReference>
<evidence type="ECO:0000256" key="6">
    <source>
        <dbReference type="ARBA" id="ARBA00023014"/>
    </source>
</evidence>
<keyword evidence="3 8" id="KW-0479">Metal-binding</keyword>
<feature type="binding site" evidence="8">
    <location>
        <position position="71"/>
    </location>
    <ligand>
        <name>[4Fe-4S] cluster</name>
        <dbReference type="ChEBI" id="CHEBI:49883"/>
        <note>4Fe-4S-S-AdoMet</note>
    </ligand>
</feature>
<evidence type="ECO:0000256" key="3">
    <source>
        <dbReference type="ARBA" id="ARBA00022723"/>
    </source>
</evidence>
<dbReference type="InterPro" id="IPR013785">
    <property type="entry name" value="Aldolase_TIM"/>
</dbReference>
<feature type="binding site" evidence="8">
    <location>
        <position position="73"/>
    </location>
    <ligand>
        <name>Mg(2+)</name>
        <dbReference type="ChEBI" id="CHEBI:18420"/>
    </ligand>
</feature>
<dbReference type="PANTHER" id="PTHR42836:SF1">
    <property type="entry name" value="7-CARBOXY-7-DEAZAGUANINE SYNTHASE"/>
    <property type="match status" value="1"/>
</dbReference>
<dbReference type="PANTHER" id="PTHR42836">
    <property type="entry name" value="7-CARBOXY-7-DEAZAGUANINE SYNTHASE"/>
    <property type="match status" value="1"/>
</dbReference>
<comment type="caution">
    <text evidence="11">The sequence shown here is derived from an EMBL/GenBank/DDBJ whole genome shotgun (WGS) entry which is preliminary data.</text>
</comment>
<dbReference type="PROSITE" id="PS51918">
    <property type="entry name" value="RADICAL_SAM"/>
    <property type="match status" value="1"/>
</dbReference>
<dbReference type="InterPro" id="IPR017742">
    <property type="entry name" value="Deazaguanine_synth"/>
</dbReference>
<dbReference type="Proteomes" id="UP000239434">
    <property type="component" value="Unassembled WGS sequence"/>
</dbReference>
<dbReference type="UniPathway" id="UPA00391"/>
<dbReference type="GO" id="GO:1904047">
    <property type="term" value="F:S-adenosyl-L-methionine binding"/>
    <property type="evidence" value="ECO:0007669"/>
    <property type="project" value="UniProtKB-UniRule"/>
</dbReference>
<evidence type="ECO:0000256" key="2">
    <source>
        <dbReference type="ARBA" id="ARBA00022691"/>
    </source>
</evidence>
<evidence type="ECO:0000256" key="9">
    <source>
        <dbReference type="SAM" id="MobiDB-lite"/>
    </source>
</evidence>
<comment type="cofactor">
    <cofactor evidence="8">
        <name>[4Fe-4S] cluster</name>
        <dbReference type="ChEBI" id="CHEBI:49883"/>
    </cofactor>
    <text evidence="8">Binds 1 [4Fe-4S] cluster. The cluster is coordinated with 3 cysteines and an exchangeable S-adenosyl-L-methionine.</text>
</comment>
<evidence type="ECO:0000256" key="1">
    <source>
        <dbReference type="ARBA" id="ARBA00022485"/>
    </source>
</evidence>
<proteinExistence type="inferred from homology"/>
<dbReference type="Gene3D" id="3.20.20.70">
    <property type="entry name" value="Aldolase class I"/>
    <property type="match status" value="1"/>
</dbReference>
<evidence type="ECO:0000256" key="4">
    <source>
        <dbReference type="ARBA" id="ARBA00022842"/>
    </source>
</evidence>
<dbReference type="HAMAP" id="MF_00917">
    <property type="entry name" value="QueE"/>
    <property type="match status" value="1"/>
</dbReference>
<dbReference type="GO" id="GO:0000287">
    <property type="term" value="F:magnesium ion binding"/>
    <property type="evidence" value="ECO:0007669"/>
    <property type="project" value="UniProtKB-UniRule"/>
</dbReference>
<feature type="binding site" evidence="8">
    <location>
        <position position="64"/>
    </location>
    <ligand>
        <name>[4Fe-4S] cluster</name>
        <dbReference type="ChEBI" id="CHEBI:49883"/>
        <note>4Fe-4S-S-AdoMet</note>
    </ligand>
</feature>
<keyword evidence="4 8" id="KW-0460">Magnesium</keyword>
<keyword evidence="7 8" id="KW-0456">Lyase</keyword>
<dbReference type="NCBIfam" id="TIGR03365">
    <property type="entry name" value="Bsubt_queE"/>
    <property type="match status" value="1"/>
</dbReference>
<dbReference type="SUPFAM" id="SSF102114">
    <property type="entry name" value="Radical SAM enzymes"/>
    <property type="match status" value="1"/>
</dbReference>
<keyword evidence="8" id="KW-0671">Queuosine biosynthesis</keyword>
<comment type="catalytic activity">
    <reaction evidence="8">
        <text>6-carboxy-5,6,7,8-tetrahydropterin + H(+) = 7-carboxy-7-carbaguanine + NH4(+)</text>
        <dbReference type="Rhea" id="RHEA:27974"/>
        <dbReference type="ChEBI" id="CHEBI:15378"/>
        <dbReference type="ChEBI" id="CHEBI:28938"/>
        <dbReference type="ChEBI" id="CHEBI:61032"/>
        <dbReference type="ChEBI" id="CHEBI:61036"/>
        <dbReference type="EC" id="4.3.99.3"/>
    </reaction>
</comment>
<feature type="domain" description="Radical SAM core" evidence="10">
    <location>
        <begin position="51"/>
        <end position="267"/>
    </location>
</feature>
<evidence type="ECO:0000256" key="7">
    <source>
        <dbReference type="ARBA" id="ARBA00023239"/>
    </source>
</evidence>
<evidence type="ECO:0000259" key="10">
    <source>
        <dbReference type="PROSITE" id="PS51918"/>
    </source>
</evidence>
<feature type="region of interest" description="Disordered" evidence="9">
    <location>
        <begin position="1"/>
        <end position="23"/>
    </location>
</feature>
<dbReference type="EC" id="4.3.99.3" evidence="8"/>
<dbReference type="GO" id="GO:0008616">
    <property type="term" value="P:tRNA queuosine(34) biosynthetic process"/>
    <property type="evidence" value="ECO:0007669"/>
    <property type="project" value="UniProtKB-UniRule"/>
</dbReference>
<feature type="compositionally biased region" description="Basic and acidic residues" evidence="9">
    <location>
        <begin position="7"/>
        <end position="19"/>
    </location>
</feature>
<keyword evidence="6 8" id="KW-0411">Iron-sulfur</keyword>
<name>A0A2S9IW81_9HYPH</name>
<comment type="function">
    <text evidence="8">Catalyzes the complex heterocyclic radical-mediated conversion of 6-carboxy-5,6,7,8-tetrahydropterin (CPH4) to 7-carboxy-7-deazaguanine (CDG), a step common to the biosynthetic pathways of all 7-deazapurine-containing compounds.</text>
</comment>
<dbReference type="EMBL" id="PVBR01000003">
    <property type="protein sequence ID" value="PRD44786.1"/>
    <property type="molecule type" value="Genomic_DNA"/>
</dbReference>
<keyword evidence="2 8" id="KW-0949">S-adenosyl-L-methionine</keyword>
<feature type="binding site" evidence="8">
    <location>
        <position position="60"/>
    </location>
    <ligand>
        <name>substrate</name>
    </ligand>
</feature>
<reference evidence="11 12" key="1">
    <citation type="submission" date="2018-02" db="EMBL/GenBank/DDBJ databases">
        <title>The draft genome of Phyllobacterium sp. 1N-3.</title>
        <authorList>
            <person name="Liu L."/>
            <person name="Li L."/>
            <person name="Zhang X."/>
            <person name="Wang T."/>
            <person name="Liang L."/>
        </authorList>
    </citation>
    <scope>NUCLEOTIDE SEQUENCE [LARGE SCALE GENOMIC DNA]</scope>
    <source>
        <strain evidence="11 12">1N-3</strain>
    </source>
</reference>
<dbReference type="SFLD" id="SFLDS00029">
    <property type="entry name" value="Radical_SAM"/>
    <property type="match status" value="1"/>
</dbReference>
<evidence type="ECO:0000313" key="12">
    <source>
        <dbReference type="Proteomes" id="UP000239434"/>
    </source>
</evidence>
<feature type="binding site" evidence="8">
    <location>
        <begin position="45"/>
        <end position="47"/>
    </location>
    <ligand>
        <name>substrate</name>
    </ligand>
</feature>
<comment type="caution">
    <text evidence="8">Lacks conserved residue(s) required for the propagation of feature annotation.</text>
</comment>
<comment type="cofactor">
    <cofactor evidence="8">
        <name>S-adenosyl-L-methionine</name>
        <dbReference type="ChEBI" id="CHEBI:59789"/>
    </cofactor>
    <text evidence="8">Binds 1 S-adenosyl-L-methionine per subunit.</text>
</comment>
<keyword evidence="1 8" id="KW-0004">4Fe-4S</keyword>
<comment type="subunit">
    <text evidence="8">Homodimer.</text>
</comment>
<evidence type="ECO:0000256" key="5">
    <source>
        <dbReference type="ARBA" id="ARBA00023004"/>
    </source>
</evidence>
<dbReference type="AlphaFoldDB" id="A0A2S9IW81"/>
<dbReference type="GO" id="GO:0016840">
    <property type="term" value="F:carbon-nitrogen lyase activity"/>
    <property type="evidence" value="ECO:0007669"/>
    <property type="project" value="UniProtKB-UniRule"/>
</dbReference>
<dbReference type="InterPro" id="IPR007197">
    <property type="entry name" value="rSAM"/>
</dbReference>
<feature type="binding site" evidence="8">
    <location>
        <begin position="156"/>
        <end position="158"/>
    </location>
    <ligand>
        <name>S-adenosyl-L-methionine</name>
        <dbReference type="ChEBI" id="CHEBI:59789"/>
    </ligand>
</feature>
<keyword evidence="12" id="KW-1185">Reference proteome</keyword>
<keyword evidence="5 8" id="KW-0408">Iron</keyword>
<evidence type="ECO:0000313" key="11">
    <source>
        <dbReference type="EMBL" id="PRD44786.1"/>
    </source>
</evidence>
<accession>A0A2S9IW81</accession>
<feature type="binding site" evidence="8">
    <location>
        <position position="68"/>
    </location>
    <ligand>
        <name>[4Fe-4S] cluster</name>
        <dbReference type="ChEBI" id="CHEBI:49883"/>
        <note>4Fe-4S-S-AdoMet</note>
    </ligand>
</feature>
<dbReference type="InterPro" id="IPR024924">
    <property type="entry name" value="7-CO-7-deazaguanine_synth-like"/>
</dbReference>
<comment type="cofactor">
    <cofactor evidence="8">
        <name>Mg(2+)</name>
        <dbReference type="ChEBI" id="CHEBI:18420"/>
    </cofactor>
</comment>
<dbReference type="InterPro" id="IPR058240">
    <property type="entry name" value="rSAM_sf"/>
</dbReference>
<gene>
    <name evidence="8 11" type="primary">queE</name>
    <name evidence="11" type="ORF">C5748_05215</name>
</gene>
<feature type="binding site" evidence="8">
    <location>
        <begin position="70"/>
        <end position="72"/>
    </location>
    <ligand>
        <name>S-adenosyl-L-methionine</name>
        <dbReference type="ChEBI" id="CHEBI:59789"/>
    </ligand>
</feature>
<comment type="similarity">
    <text evidence="8">Belongs to the radical SAM superfamily. 7-carboxy-7-deazaguanine synthase family.</text>
</comment>
<protein>
    <recommendedName>
        <fullName evidence="8">7-carboxy-7-deazaguanine synthase</fullName>
        <shortName evidence="8">CDG synthase</shortName>
        <ecNumber evidence="8">4.3.99.3</ecNumber>
    </recommendedName>
    <alternativeName>
        <fullName evidence="8">Queuosine biosynthesis protein QueE</fullName>
    </alternativeName>
</protein>
<sequence>MVSGKTAGDKRGSGQRDAEDLGGVSPVISEDHALIRISEIFGPTIQGEGTLIGVPTVFIRAGGCDYRCSWCDTLYAVDSAFRHQWSPMAVGEIWEMVRELSGNRPILVTLSGGNPAIQPFGPLIKLGHGEGYRFAMETQGSVSADWFAELDHLVLSPKPPSSGMKTDWTAVDACLAAAGAGPDIVLKFVVFDDEDYAFARAASLRYPKLSVCLQPGNHTPPRPDEEEGCVDLSGITDRMLWLVDKTTSDGWFEARVLPQLHVILWGNRRGV</sequence>